<name>A0A7I4Z2B0_HAECO</name>
<reference evidence="3" key="1">
    <citation type="submission" date="2020-12" db="UniProtKB">
        <authorList>
            <consortium name="WormBaseParasite"/>
        </authorList>
    </citation>
    <scope>IDENTIFICATION</scope>
    <source>
        <strain evidence="3">MHco3</strain>
    </source>
</reference>
<keyword evidence="2" id="KW-1185">Reference proteome</keyword>
<organism evidence="2 3">
    <name type="scientific">Haemonchus contortus</name>
    <name type="common">Barber pole worm</name>
    <dbReference type="NCBI Taxonomy" id="6289"/>
    <lineage>
        <taxon>Eukaryota</taxon>
        <taxon>Metazoa</taxon>
        <taxon>Ecdysozoa</taxon>
        <taxon>Nematoda</taxon>
        <taxon>Chromadorea</taxon>
        <taxon>Rhabditida</taxon>
        <taxon>Rhabditina</taxon>
        <taxon>Rhabditomorpha</taxon>
        <taxon>Strongyloidea</taxon>
        <taxon>Trichostrongylidae</taxon>
        <taxon>Haemonchus</taxon>
    </lineage>
</organism>
<dbReference type="OrthoDB" id="5902482at2759"/>
<evidence type="ECO:0000256" key="1">
    <source>
        <dbReference type="SAM" id="MobiDB-lite"/>
    </source>
</evidence>
<protein>
    <submittedName>
        <fullName evidence="3">Enkurin domain-containing protein</fullName>
    </submittedName>
</protein>
<sequence length="135" mass="15911">MMDVPKIAVGPGNGNEQKSGDTYFPQMVKEVQANEAKQNQEPPALAHDDDDVGDDWEMRSEVSEENKSEEIEKRLKSDRVVEIRRPEQRPNPSLRQYEQRKEELNKLAAELKHKIYWMEKDLQDFPTRRRFSLQI</sequence>
<evidence type="ECO:0000313" key="2">
    <source>
        <dbReference type="Proteomes" id="UP000025227"/>
    </source>
</evidence>
<dbReference type="AlphaFoldDB" id="A0A7I4Z2B0"/>
<feature type="region of interest" description="Disordered" evidence="1">
    <location>
        <begin position="1"/>
        <end position="54"/>
    </location>
</feature>
<evidence type="ECO:0000313" key="3">
    <source>
        <dbReference type="WBParaSite" id="HCON_00178350-00001"/>
    </source>
</evidence>
<accession>A0A7I4Z2B0</accession>
<proteinExistence type="predicted"/>
<dbReference type="WBParaSite" id="HCON_00178350-00001">
    <property type="protein sequence ID" value="HCON_00178350-00001"/>
    <property type="gene ID" value="HCON_00178350"/>
</dbReference>
<dbReference type="Proteomes" id="UP000025227">
    <property type="component" value="Unplaced"/>
</dbReference>